<evidence type="ECO:0000256" key="1">
    <source>
        <dbReference type="SAM" id="Phobius"/>
    </source>
</evidence>
<comment type="caution">
    <text evidence="2">The sequence shown here is derived from an EMBL/GenBank/DDBJ whole genome shotgun (WGS) entry which is preliminary data.</text>
</comment>
<sequence length="182" mass="19450">MSLPTAQDPFKAFDYASLTEFHNTAYDNLGGIIMSGGWFLALAAGIMVYVVRRVDKSKLPAVWAKRSFWAAGLLLVVPILGSGVMELTSGSGDSVPNFAGLATGATTSDKNGEFTTWAEGRYKIDLTGIQASELQKLTNKGFMVTSNETNPVIFNGSLIHGTSAAGQIILVDKDAKEMPVRK</sequence>
<gene>
    <name evidence="2" type="ORF">IV500_04715</name>
</gene>
<keyword evidence="3" id="KW-1185">Reference proteome</keyword>
<proteinExistence type="predicted"/>
<reference evidence="2 3" key="1">
    <citation type="submission" date="2020-11" db="EMBL/GenBank/DDBJ databases">
        <title>Arthrobacter antarcticus sp. nov., isolated from Antarctic Soil.</title>
        <authorList>
            <person name="Li J."/>
        </authorList>
    </citation>
    <scope>NUCLEOTIDE SEQUENCE [LARGE SCALE GENOMIC DNA]</scope>
    <source>
        <strain evidence="2 3">Z1-20</strain>
    </source>
</reference>
<dbReference type="AlphaFoldDB" id="A0A931CLK8"/>
<organism evidence="2 3">
    <name type="scientific">Arthrobacter terrae</name>
    <dbReference type="NCBI Taxonomy" id="2935737"/>
    <lineage>
        <taxon>Bacteria</taxon>
        <taxon>Bacillati</taxon>
        <taxon>Actinomycetota</taxon>
        <taxon>Actinomycetes</taxon>
        <taxon>Micrococcales</taxon>
        <taxon>Micrococcaceae</taxon>
        <taxon>Arthrobacter</taxon>
    </lineage>
</organism>
<dbReference type="EMBL" id="JADNYM010000005">
    <property type="protein sequence ID" value="MBG0738720.1"/>
    <property type="molecule type" value="Genomic_DNA"/>
</dbReference>
<name>A0A931CLK8_9MICC</name>
<dbReference type="Proteomes" id="UP000655366">
    <property type="component" value="Unassembled WGS sequence"/>
</dbReference>
<protein>
    <submittedName>
        <fullName evidence="2">Uncharacterized protein</fullName>
    </submittedName>
</protein>
<keyword evidence="1" id="KW-0812">Transmembrane</keyword>
<evidence type="ECO:0000313" key="3">
    <source>
        <dbReference type="Proteomes" id="UP000655366"/>
    </source>
</evidence>
<feature type="transmembrane region" description="Helical" evidence="1">
    <location>
        <begin position="29"/>
        <end position="51"/>
    </location>
</feature>
<feature type="transmembrane region" description="Helical" evidence="1">
    <location>
        <begin position="63"/>
        <end position="85"/>
    </location>
</feature>
<keyword evidence="1" id="KW-0472">Membrane</keyword>
<evidence type="ECO:0000313" key="2">
    <source>
        <dbReference type="EMBL" id="MBG0738720.1"/>
    </source>
</evidence>
<keyword evidence="1" id="KW-1133">Transmembrane helix</keyword>
<accession>A0A931CLK8</accession>
<dbReference type="RefSeq" id="WP_196395666.1">
    <property type="nucleotide sequence ID" value="NZ_JADNYM010000005.1"/>
</dbReference>